<dbReference type="Pfam" id="PF06553">
    <property type="entry name" value="BNIP3"/>
    <property type="match status" value="1"/>
</dbReference>
<dbReference type="GO" id="GO:0043065">
    <property type="term" value="P:positive regulation of apoptotic process"/>
    <property type="evidence" value="ECO:0007669"/>
    <property type="project" value="InterPro"/>
</dbReference>
<evidence type="ECO:0000256" key="8">
    <source>
        <dbReference type="ARBA" id="ARBA00023136"/>
    </source>
</evidence>
<evidence type="ECO:0000256" key="7">
    <source>
        <dbReference type="ARBA" id="ARBA00023128"/>
    </source>
</evidence>
<dbReference type="GO" id="GO:0005783">
    <property type="term" value="C:endoplasmic reticulum"/>
    <property type="evidence" value="ECO:0007669"/>
    <property type="project" value="TreeGrafter"/>
</dbReference>
<accession>A0A8J5ZZH6</accession>
<name>A0A8J5ZZH6_GALPY</name>
<dbReference type="OrthoDB" id="9807802at2759"/>
<reference evidence="10" key="1">
    <citation type="journal article" date="2021" name="Evol. Appl.">
        <title>The genome of the Pyrenean desman and the effects of bottlenecks and inbreeding on the genomic landscape of an endangered species.</title>
        <authorList>
            <person name="Escoda L."/>
            <person name="Castresana J."/>
        </authorList>
    </citation>
    <scope>NUCLEOTIDE SEQUENCE</scope>
    <source>
        <strain evidence="10">IBE-C5619</strain>
    </source>
</reference>
<comment type="caution">
    <text evidence="10">The sequence shown here is derived from an EMBL/GenBank/DDBJ whole genome shotgun (WGS) entry which is preliminary data.</text>
</comment>
<dbReference type="GO" id="GO:0005741">
    <property type="term" value="C:mitochondrial outer membrane"/>
    <property type="evidence" value="ECO:0007669"/>
    <property type="project" value="TreeGrafter"/>
</dbReference>
<dbReference type="AlphaFoldDB" id="A0A8J5ZZH6"/>
<dbReference type="GO" id="GO:0051607">
    <property type="term" value="P:defense response to virus"/>
    <property type="evidence" value="ECO:0007669"/>
    <property type="project" value="TreeGrafter"/>
</dbReference>
<keyword evidence="11" id="KW-1185">Reference proteome</keyword>
<evidence type="ECO:0000313" key="10">
    <source>
        <dbReference type="EMBL" id="KAG8511048.1"/>
    </source>
</evidence>
<feature type="region of interest" description="Disordered" evidence="9">
    <location>
        <begin position="1"/>
        <end position="81"/>
    </location>
</feature>
<comment type="similarity">
    <text evidence="3">Belongs to the NIP3 family.</text>
</comment>
<dbReference type="PANTHER" id="PTHR15186">
    <property type="entry name" value="RE48077P"/>
    <property type="match status" value="1"/>
</dbReference>
<dbReference type="PANTHER" id="PTHR15186:SF3">
    <property type="entry name" value="BCL2_ADENOVIRUS E1B 19 KDA PROTEIN-INTERACTING PROTEIN 3-LIKE"/>
    <property type="match status" value="1"/>
</dbReference>
<evidence type="ECO:0000256" key="6">
    <source>
        <dbReference type="ARBA" id="ARBA00022989"/>
    </source>
</evidence>
<comment type="subcellular location">
    <subcellularLocation>
        <location evidence="1">Membrane</location>
        <topology evidence="1">Single-pass membrane protein</topology>
    </subcellularLocation>
    <subcellularLocation>
        <location evidence="2">Mitochondrion membrane</location>
    </subcellularLocation>
</comment>
<feature type="compositionally biased region" description="Basic and acidic residues" evidence="9">
    <location>
        <begin position="29"/>
        <end position="46"/>
    </location>
</feature>
<organism evidence="10 11">
    <name type="scientific">Galemys pyrenaicus</name>
    <name type="common">Iberian desman</name>
    <name type="synonym">Pyrenean desman</name>
    <dbReference type="NCBI Taxonomy" id="202257"/>
    <lineage>
        <taxon>Eukaryota</taxon>
        <taxon>Metazoa</taxon>
        <taxon>Chordata</taxon>
        <taxon>Craniata</taxon>
        <taxon>Vertebrata</taxon>
        <taxon>Euteleostomi</taxon>
        <taxon>Mammalia</taxon>
        <taxon>Eutheria</taxon>
        <taxon>Laurasiatheria</taxon>
        <taxon>Eulipotyphla</taxon>
        <taxon>Talpidae</taxon>
        <taxon>Galemys</taxon>
    </lineage>
</organism>
<dbReference type="GO" id="GO:0097345">
    <property type="term" value="P:mitochondrial outer membrane permeabilization"/>
    <property type="evidence" value="ECO:0007669"/>
    <property type="project" value="TreeGrafter"/>
</dbReference>
<dbReference type="GO" id="GO:0042802">
    <property type="term" value="F:identical protein binding"/>
    <property type="evidence" value="ECO:0007669"/>
    <property type="project" value="UniProtKB-ARBA"/>
</dbReference>
<evidence type="ECO:0000256" key="9">
    <source>
        <dbReference type="SAM" id="MobiDB-lite"/>
    </source>
</evidence>
<protein>
    <submittedName>
        <fullName evidence="10">Uncharacterized protein</fullName>
    </submittedName>
</protein>
<dbReference type="GO" id="GO:0005635">
    <property type="term" value="C:nuclear envelope"/>
    <property type="evidence" value="ECO:0007669"/>
    <property type="project" value="TreeGrafter"/>
</dbReference>
<gene>
    <name evidence="10" type="ORF">J0S82_017854</name>
</gene>
<keyword evidence="8" id="KW-0472">Membrane</keyword>
<sequence length="109" mass="11880">MGSSSRSDGDGNGKRKWGLEQVSSSSSIHRGDMERILLDGQHDSRQRSSRGSSQSPALQGDVKMQTSRDHGSWSEEVEGEREVEALKKCTVGCLTAPANLKTFYQGLPL</sequence>
<evidence type="ECO:0000256" key="4">
    <source>
        <dbReference type="ARBA" id="ARBA00022692"/>
    </source>
</evidence>
<dbReference type="InterPro" id="IPR010548">
    <property type="entry name" value="BNIP3"/>
</dbReference>
<keyword evidence="4" id="KW-0812">Transmembrane</keyword>
<proteinExistence type="inferred from homology"/>
<evidence type="ECO:0000256" key="2">
    <source>
        <dbReference type="ARBA" id="ARBA00004325"/>
    </source>
</evidence>
<evidence type="ECO:0000313" key="11">
    <source>
        <dbReference type="Proteomes" id="UP000700334"/>
    </source>
</evidence>
<keyword evidence="7" id="KW-0496">Mitochondrion</keyword>
<dbReference type="Proteomes" id="UP000700334">
    <property type="component" value="Unassembled WGS sequence"/>
</dbReference>
<keyword evidence="5" id="KW-0053">Apoptosis</keyword>
<evidence type="ECO:0000256" key="5">
    <source>
        <dbReference type="ARBA" id="ARBA00022703"/>
    </source>
</evidence>
<evidence type="ECO:0000256" key="1">
    <source>
        <dbReference type="ARBA" id="ARBA00004167"/>
    </source>
</evidence>
<keyword evidence="6" id="KW-1133">Transmembrane helix</keyword>
<evidence type="ECO:0000256" key="3">
    <source>
        <dbReference type="ARBA" id="ARBA00007710"/>
    </source>
</evidence>
<dbReference type="EMBL" id="JAGFMF010011858">
    <property type="protein sequence ID" value="KAG8511048.1"/>
    <property type="molecule type" value="Genomic_DNA"/>
</dbReference>